<feature type="domain" description="GST N-terminal" evidence="1">
    <location>
        <begin position="2"/>
        <end position="85"/>
    </location>
</feature>
<dbReference type="PROSITE" id="PS50405">
    <property type="entry name" value="GST_CTER"/>
    <property type="match status" value="1"/>
</dbReference>
<evidence type="ECO:0000313" key="4">
    <source>
        <dbReference type="Proteomes" id="UP000309215"/>
    </source>
</evidence>
<proteinExistence type="predicted"/>
<dbReference type="Pfam" id="PF00043">
    <property type="entry name" value="GST_C"/>
    <property type="match status" value="1"/>
</dbReference>
<dbReference type="SFLD" id="SFLDS00019">
    <property type="entry name" value="Glutathione_Transferase_(cytos"/>
    <property type="match status" value="1"/>
</dbReference>
<keyword evidence="3" id="KW-0808">Transferase</keyword>
<organism evidence="3 4">
    <name type="scientific">Polyangium fumosum</name>
    <dbReference type="NCBI Taxonomy" id="889272"/>
    <lineage>
        <taxon>Bacteria</taxon>
        <taxon>Pseudomonadati</taxon>
        <taxon>Myxococcota</taxon>
        <taxon>Polyangia</taxon>
        <taxon>Polyangiales</taxon>
        <taxon>Polyangiaceae</taxon>
        <taxon>Polyangium</taxon>
    </lineage>
</organism>
<keyword evidence="4" id="KW-1185">Reference proteome</keyword>
<dbReference type="InterPro" id="IPR004046">
    <property type="entry name" value="GST_C"/>
</dbReference>
<dbReference type="Gene3D" id="3.40.30.10">
    <property type="entry name" value="Glutaredoxin"/>
    <property type="match status" value="1"/>
</dbReference>
<dbReference type="OrthoDB" id="8772754at2"/>
<dbReference type="InterPro" id="IPR010987">
    <property type="entry name" value="Glutathione-S-Trfase_C-like"/>
</dbReference>
<name>A0A4U1JIA7_9BACT</name>
<dbReference type="SUPFAM" id="SSF47616">
    <property type="entry name" value="GST C-terminal domain-like"/>
    <property type="match status" value="1"/>
</dbReference>
<dbReference type="Proteomes" id="UP000309215">
    <property type="component" value="Unassembled WGS sequence"/>
</dbReference>
<evidence type="ECO:0000313" key="3">
    <source>
        <dbReference type="EMBL" id="TKD12378.1"/>
    </source>
</evidence>
<dbReference type="NCBIfam" id="NF007831">
    <property type="entry name" value="PRK10542.1"/>
    <property type="match status" value="1"/>
</dbReference>
<dbReference type="RefSeq" id="WP_136927678.1">
    <property type="nucleotide sequence ID" value="NZ_SSMQ01000003.1"/>
</dbReference>
<dbReference type="InterPro" id="IPR036249">
    <property type="entry name" value="Thioredoxin-like_sf"/>
</dbReference>
<sequence>MTETTKLFYTPGVCSLAPHIALREAGATFELVRVDLRSKKTAGGDDFARLNPKSYVPALLLPDGTLLTETAVLLNYIADTWPEAKLAPPRGNLARVRFDEWLHFIATELHKGFAPFTLMPNVSEESKRWAAQRLADRVHLLAEALADRPFLHGEAFTLLDAYAYFALRTYRHLLRVDLPGALGSYLERLSERPAIRAALTAEGIA</sequence>
<dbReference type="CDD" id="cd03188">
    <property type="entry name" value="GST_C_Beta"/>
    <property type="match status" value="1"/>
</dbReference>
<dbReference type="InterPro" id="IPR040079">
    <property type="entry name" value="Glutathione_S-Trfase"/>
</dbReference>
<evidence type="ECO:0000259" key="2">
    <source>
        <dbReference type="PROSITE" id="PS50405"/>
    </source>
</evidence>
<comment type="caution">
    <text evidence="3">The sequence shown here is derived from an EMBL/GenBank/DDBJ whole genome shotgun (WGS) entry which is preliminary data.</text>
</comment>
<dbReference type="PANTHER" id="PTHR44051:SF8">
    <property type="entry name" value="GLUTATHIONE S-TRANSFERASE GSTA"/>
    <property type="match status" value="1"/>
</dbReference>
<evidence type="ECO:0000259" key="1">
    <source>
        <dbReference type="PROSITE" id="PS50404"/>
    </source>
</evidence>
<dbReference type="Gene3D" id="1.20.1050.10">
    <property type="match status" value="1"/>
</dbReference>
<dbReference type="GO" id="GO:0004364">
    <property type="term" value="F:glutathione transferase activity"/>
    <property type="evidence" value="ECO:0007669"/>
    <property type="project" value="UniProtKB-EC"/>
</dbReference>
<dbReference type="EC" id="2.5.1.18" evidence="3"/>
<dbReference type="EMBL" id="SSMQ01000003">
    <property type="protein sequence ID" value="TKD12378.1"/>
    <property type="molecule type" value="Genomic_DNA"/>
</dbReference>
<dbReference type="PANTHER" id="PTHR44051">
    <property type="entry name" value="GLUTATHIONE S-TRANSFERASE-RELATED"/>
    <property type="match status" value="1"/>
</dbReference>
<dbReference type="PROSITE" id="PS50404">
    <property type="entry name" value="GST_NTER"/>
    <property type="match status" value="1"/>
</dbReference>
<dbReference type="SUPFAM" id="SSF52833">
    <property type="entry name" value="Thioredoxin-like"/>
    <property type="match status" value="1"/>
</dbReference>
<dbReference type="SFLD" id="SFLDG00358">
    <property type="entry name" value="Main_(cytGST)"/>
    <property type="match status" value="1"/>
</dbReference>
<feature type="domain" description="GST C-terminal" evidence="2">
    <location>
        <begin position="91"/>
        <end position="205"/>
    </location>
</feature>
<accession>A0A4U1JIA7</accession>
<dbReference type="AlphaFoldDB" id="A0A4U1JIA7"/>
<dbReference type="SFLD" id="SFLDG01150">
    <property type="entry name" value="Main.1:_Beta-like"/>
    <property type="match status" value="1"/>
</dbReference>
<dbReference type="Pfam" id="PF13409">
    <property type="entry name" value="GST_N_2"/>
    <property type="match status" value="1"/>
</dbReference>
<dbReference type="InterPro" id="IPR004045">
    <property type="entry name" value="Glutathione_S-Trfase_N"/>
</dbReference>
<dbReference type="CDD" id="cd03057">
    <property type="entry name" value="GST_N_Beta"/>
    <property type="match status" value="1"/>
</dbReference>
<dbReference type="InterPro" id="IPR036282">
    <property type="entry name" value="Glutathione-S-Trfase_C_sf"/>
</dbReference>
<protein>
    <submittedName>
        <fullName evidence="3">Glutathione transferase GstA</fullName>
        <ecNumber evidence="3">2.5.1.18</ecNumber>
    </submittedName>
</protein>
<reference evidence="3 4" key="1">
    <citation type="submission" date="2019-04" db="EMBL/GenBank/DDBJ databases">
        <authorList>
            <person name="Li Y."/>
            <person name="Wang J."/>
        </authorList>
    </citation>
    <scope>NUCLEOTIDE SEQUENCE [LARGE SCALE GENOMIC DNA]</scope>
    <source>
        <strain evidence="3 4">DSM 14668</strain>
    </source>
</reference>
<gene>
    <name evidence="3" type="primary">gstA</name>
    <name evidence="3" type="ORF">E8A74_04570</name>
</gene>